<name>A0AA40FTR8_9HYME</name>
<dbReference type="EMBL" id="JAHYIQ010000017">
    <property type="protein sequence ID" value="KAK1125204.1"/>
    <property type="molecule type" value="Genomic_DNA"/>
</dbReference>
<organism evidence="2 3">
    <name type="scientific">Melipona bicolor</name>
    <dbReference type="NCBI Taxonomy" id="60889"/>
    <lineage>
        <taxon>Eukaryota</taxon>
        <taxon>Metazoa</taxon>
        <taxon>Ecdysozoa</taxon>
        <taxon>Arthropoda</taxon>
        <taxon>Hexapoda</taxon>
        <taxon>Insecta</taxon>
        <taxon>Pterygota</taxon>
        <taxon>Neoptera</taxon>
        <taxon>Endopterygota</taxon>
        <taxon>Hymenoptera</taxon>
        <taxon>Apocrita</taxon>
        <taxon>Aculeata</taxon>
        <taxon>Apoidea</taxon>
        <taxon>Anthophila</taxon>
        <taxon>Apidae</taxon>
        <taxon>Melipona</taxon>
    </lineage>
</organism>
<evidence type="ECO:0000313" key="3">
    <source>
        <dbReference type="Proteomes" id="UP001177670"/>
    </source>
</evidence>
<dbReference type="AlphaFoldDB" id="A0AA40FTR8"/>
<feature type="compositionally biased region" description="Basic and acidic residues" evidence="1">
    <location>
        <begin position="86"/>
        <end position="96"/>
    </location>
</feature>
<keyword evidence="3" id="KW-1185">Reference proteome</keyword>
<reference evidence="2" key="1">
    <citation type="submission" date="2021-10" db="EMBL/GenBank/DDBJ databases">
        <title>Melipona bicolor Genome sequencing and assembly.</title>
        <authorList>
            <person name="Araujo N.S."/>
            <person name="Arias M.C."/>
        </authorList>
    </citation>
    <scope>NUCLEOTIDE SEQUENCE</scope>
    <source>
        <strain evidence="2">USP_2M_L1-L4_2017</strain>
        <tissue evidence="2">Whole body</tissue>
    </source>
</reference>
<accession>A0AA40FTR8</accession>
<protein>
    <submittedName>
        <fullName evidence="2">Uncharacterized protein</fullName>
    </submittedName>
</protein>
<feature type="compositionally biased region" description="Polar residues" evidence="1">
    <location>
        <begin position="72"/>
        <end position="85"/>
    </location>
</feature>
<sequence length="165" mass="17920">MSSEWSEPVAFPQYPGNRPEATACSIHLRINAGIWSKQCIIQTGIQGSCPACHASFQEQANIQNRKIRESWNASNSACTPSNTTTKDNDVGDESKGWKSGRRQSNRGGSPSSILNESITSKASNTRLASSCRAATCCGWELTLRDNAQGISSQRNIKCNYTVFGV</sequence>
<feature type="compositionally biased region" description="Polar residues" evidence="1">
    <location>
        <begin position="105"/>
        <end position="116"/>
    </location>
</feature>
<feature type="region of interest" description="Disordered" evidence="1">
    <location>
        <begin position="72"/>
        <end position="116"/>
    </location>
</feature>
<proteinExistence type="predicted"/>
<gene>
    <name evidence="2" type="ORF">K0M31_006548</name>
</gene>
<dbReference type="Proteomes" id="UP001177670">
    <property type="component" value="Unassembled WGS sequence"/>
</dbReference>
<evidence type="ECO:0000313" key="2">
    <source>
        <dbReference type="EMBL" id="KAK1125204.1"/>
    </source>
</evidence>
<evidence type="ECO:0000256" key="1">
    <source>
        <dbReference type="SAM" id="MobiDB-lite"/>
    </source>
</evidence>
<comment type="caution">
    <text evidence="2">The sequence shown here is derived from an EMBL/GenBank/DDBJ whole genome shotgun (WGS) entry which is preliminary data.</text>
</comment>